<comment type="caution">
    <text evidence="1">The sequence shown here is derived from an EMBL/GenBank/DDBJ whole genome shotgun (WGS) entry which is preliminary data.</text>
</comment>
<sequence length="48" mass="5087">MLISPLYISCGVDVFIRLDWPLSKPLGATPANKTVDAELAAAELLCVA</sequence>
<gene>
    <name evidence="1" type="ORF">PR002_g17727</name>
</gene>
<evidence type="ECO:0000313" key="2">
    <source>
        <dbReference type="Proteomes" id="UP000435112"/>
    </source>
</evidence>
<reference evidence="1 2" key="1">
    <citation type="submission" date="2018-09" db="EMBL/GenBank/DDBJ databases">
        <title>Genomic investigation of the strawberry pathogen Phytophthora fragariae indicates pathogenicity is determined by transcriptional variation in three key races.</title>
        <authorList>
            <person name="Adams T.M."/>
            <person name="Armitage A.D."/>
            <person name="Sobczyk M.K."/>
            <person name="Bates H.J."/>
            <person name="Dunwell J.M."/>
            <person name="Nellist C.F."/>
            <person name="Harrison R.J."/>
        </authorList>
    </citation>
    <scope>NUCLEOTIDE SEQUENCE [LARGE SCALE GENOMIC DNA]</scope>
    <source>
        <strain evidence="1 2">SCRP324</strain>
    </source>
</reference>
<protein>
    <submittedName>
        <fullName evidence="1">Uncharacterized protein</fullName>
    </submittedName>
</protein>
<evidence type="ECO:0000313" key="1">
    <source>
        <dbReference type="EMBL" id="KAE9002069.1"/>
    </source>
</evidence>
<dbReference type="EMBL" id="QXFU01001455">
    <property type="protein sequence ID" value="KAE9002069.1"/>
    <property type="molecule type" value="Genomic_DNA"/>
</dbReference>
<dbReference type="AlphaFoldDB" id="A0A6A3K4H4"/>
<dbReference type="Proteomes" id="UP000435112">
    <property type="component" value="Unassembled WGS sequence"/>
</dbReference>
<organism evidence="1 2">
    <name type="scientific">Phytophthora rubi</name>
    <dbReference type="NCBI Taxonomy" id="129364"/>
    <lineage>
        <taxon>Eukaryota</taxon>
        <taxon>Sar</taxon>
        <taxon>Stramenopiles</taxon>
        <taxon>Oomycota</taxon>
        <taxon>Peronosporomycetes</taxon>
        <taxon>Peronosporales</taxon>
        <taxon>Peronosporaceae</taxon>
        <taxon>Phytophthora</taxon>
    </lineage>
</organism>
<proteinExistence type="predicted"/>
<accession>A0A6A3K4H4</accession>
<name>A0A6A3K4H4_9STRA</name>